<proteinExistence type="predicted"/>
<evidence type="ECO:0000259" key="3">
    <source>
        <dbReference type="Pfam" id="PF18962"/>
    </source>
</evidence>
<dbReference type="EMBL" id="AP031573">
    <property type="protein sequence ID" value="BFM43478.1"/>
    <property type="molecule type" value="Genomic_DNA"/>
</dbReference>
<evidence type="ECO:0000313" key="4">
    <source>
        <dbReference type="EMBL" id="BFM43478.1"/>
    </source>
</evidence>
<gene>
    <name evidence="4" type="ORF">CFS9_21190</name>
</gene>
<name>A0AAT9H1Y0_9FLAO</name>
<feature type="signal peptide" evidence="2">
    <location>
        <begin position="1"/>
        <end position="19"/>
    </location>
</feature>
<dbReference type="AlphaFoldDB" id="A0AAT9H1Y0"/>
<protein>
    <recommendedName>
        <fullName evidence="3">Secretion system C-terminal sorting domain-containing protein</fullName>
    </recommendedName>
</protein>
<dbReference type="RefSeq" id="WP_369618512.1">
    <property type="nucleotide sequence ID" value="NZ_AP031573.1"/>
</dbReference>
<accession>A0AAT9H1Y0</accession>
<dbReference type="NCBIfam" id="TIGR04183">
    <property type="entry name" value="Por_Secre_tail"/>
    <property type="match status" value="1"/>
</dbReference>
<feature type="chain" id="PRO_5043602551" description="Secretion system C-terminal sorting domain-containing protein" evidence="2">
    <location>
        <begin position="20"/>
        <end position="534"/>
    </location>
</feature>
<evidence type="ECO:0000256" key="1">
    <source>
        <dbReference type="ARBA" id="ARBA00022729"/>
    </source>
</evidence>
<reference evidence="4" key="1">
    <citation type="submission" date="2024-05" db="EMBL/GenBank/DDBJ databases">
        <title>Whole-Genome Sequence of CFS9, a Potential Fish Probiotic Isolated from the Body Surface of Silurus asotus.</title>
        <authorList>
            <person name="Kojima M."/>
            <person name="Tobioka K."/>
            <person name="Yokota K."/>
            <person name="Nakatani H."/>
            <person name="Hori K."/>
            <person name="Tamaru Y."/>
            <person name="Okazaki F."/>
        </authorList>
    </citation>
    <scope>NUCLEOTIDE SEQUENCE</scope>
    <source>
        <strain evidence="4">CFS9</strain>
    </source>
</reference>
<keyword evidence="1 2" id="KW-0732">Signal</keyword>
<feature type="domain" description="Secretion system C-terminal sorting" evidence="3">
    <location>
        <begin position="456"/>
        <end position="528"/>
    </location>
</feature>
<evidence type="ECO:0000256" key="2">
    <source>
        <dbReference type="SAM" id="SignalP"/>
    </source>
</evidence>
<sequence length="534" mass="57498">MKKTLFLFFSLVFTNFLVAQHSIDITGPSSVQVGIPYNYTFKFNPVYPSNASGTPADGYLIDGWVVLTSYNGGGGSVPGYIGIPTNQSSYYNDSTLNNSNPKTIPIQWSDASSSKTDKITVKVSGKYIIKSTGEYVSYFTFQPQAEKNVTIERLTPPVITGPETVTSCTQNNQVFSCSDSVNQKVWSVTGGAVIVGSATGTTVNVTPPLTGNFSVSCTVKNPGGNTNYNAVGSKTVTRTLFNTAAIIAGNETVCSSASYTVSGLEPGLSIQSWSIPNTIIASLSNTTGPSTTLSTSYQGQVTLTATIVNACNETRTITKNIILGSPMPLIDGYYCPTESAPCALNNAANNNYLIYNLTAPIGSYVPLSTDWQWEKISGNFYFLNNGLYNSATATGTQGNIYLTGANPTDNPAKFKVRVKNACGWSNWRTYHWTDGTTTPTPTNPNTPPTAYFKVTPNPVSSYFDISLINPSIVPQTSSPKVIKIYSQYGQLLQNNTVFYGTGYNSYNMTSFASGTYYVSITFDSFSESHTIIKI</sequence>
<dbReference type="Pfam" id="PF18962">
    <property type="entry name" value="Por_Secre_tail"/>
    <property type="match status" value="1"/>
</dbReference>
<dbReference type="InterPro" id="IPR026444">
    <property type="entry name" value="Secre_tail"/>
</dbReference>
<organism evidence="4">
    <name type="scientific">Flavobacterium sp. CFS9</name>
    <dbReference type="NCBI Taxonomy" id="3143118"/>
    <lineage>
        <taxon>Bacteria</taxon>
        <taxon>Pseudomonadati</taxon>
        <taxon>Bacteroidota</taxon>
        <taxon>Flavobacteriia</taxon>
        <taxon>Flavobacteriales</taxon>
        <taxon>Flavobacteriaceae</taxon>
        <taxon>Flavobacterium</taxon>
    </lineage>
</organism>